<name>A0A0A9DSF6_ARUDO</name>
<reference evidence="1" key="2">
    <citation type="journal article" date="2015" name="Data Brief">
        <title>Shoot transcriptome of the giant reed, Arundo donax.</title>
        <authorList>
            <person name="Barrero R.A."/>
            <person name="Guerrero F.D."/>
            <person name="Moolhuijzen P."/>
            <person name="Goolsby J.A."/>
            <person name="Tidwell J."/>
            <person name="Bellgard S.E."/>
            <person name="Bellgard M.I."/>
        </authorList>
    </citation>
    <scope>NUCLEOTIDE SEQUENCE</scope>
    <source>
        <tissue evidence="1">Shoot tissue taken approximately 20 cm above the soil surface</tissue>
    </source>
</reference>
<dbReference type="AlphaFoldDB" id="A0A0A9DSF6"/>
<dbReference type="EMBL" id="GBRH01206376">
    <property type="protein sequence ID" value="JAD91519.1"/>
    <property type="molecule type" value="Transcribed_RNA"/>
</dbReference>
<organism evidence="1">
    <name type="scientific">Arundo donax</name>
    <name type="common">Giant reed</name>
    <name type="synonym">Donax arundinaceus</name>
    <dbReference type="NCBI Taxonomy" id="35708"/>
    <lineage>
        <taxon>Eukaryota</taxon>
        <taxon>Viridiplantae</taxon>
        <taxon>Streptophyta</taxon>
        <taxon>Embryophyta</taxon>
        <taxon>Tracheophyta</taxon>
        <taxon>Spermatophyta</taxon>
        <taxon>Magnoliopsida</taxon>
        <taxon>Liliopsida</taxon>
        <taxon>Poales</taxon>
        <taxon>Poaceae</taxon>
        <taxon>PACMAD clade</taxon>
        <taxon>Arundinoideae</taxon>
        <taxon>Arundineae</taxon>
        <taxon>Arundo</taxon>
    </lineage>
</organism>
<evidence type="ECO:0000313" key="1">
    <source>
        <dbReference type="EMBL" id="JAD91519.1"/>
    </source>
</evidence>
<accession>A0A0A9DSF6</accession>
<protein>
    <submittedName>
        <fullName evidence="1">Uncharacterized protein</fullName>
    </submittedName>
</protein>
<sequence length="30" mass="3494">MCTRFICFCTGGIIMERSWYPVAHIKEGML</sequence>
<proteinExistence type="predicted"/>
<reference evidence="1" key="1">
    <citation type="submission" date="2014-09" db="EMBL/GenBank/DDBJ databases">
        <authorList>
            <person name="Magalhaes I.L.F."/>
            <person name="Oliveira U."/>
            <person name="Santos F.R."/>
            <person name="Vidigal T.H.D.A."/>
            <person name="Brescovit A.D."/>
            <person name="Santos A.J."/>
        </authorList>
    </citation>
    <scope>NUCLEOTIDE SEQUENCE</scope>
    <source>
        <tissue evidence="1">Shoot tissue taken approximately 20 cm above the soil surface</tissue>
    </source>
</reference>